<proteinExistence type="predicted"/>
<dbReference type="Proteomes" id="UP000235145">
    <property type="component" value="Unassembled WGS sequence"/>
</dbReference>
<evidence type="ECO:0000313" key="1">
    <source>
        <dbReference type="EMBL" id="KAJ0203618.1"/>
    </source>
</evidence>
<evidence type="ECO:0008006" key="3">
    <source>
        <dbReference type="Google" id="ProtNLM"/>
    </source>
</evidence>
<gene>
    <name evidence="1" type="ORF">LSAT_V11C500295890</name>
</gene>
<dbReference type="EMBL" id="NBSK02000005">
    <property type="protein sequence ID" value="KAJ0203618.1"/>
    <property type="molecule type" value="Genomic_DNA"/>
</dbReference>
<comment type="caution">
    <text evidence="1">The sequence shown here is derived from an EMBL/GenBank/DDBJ whole genome shotgun (WGS) entry which is preliminary data.</text>
</comment>
<sequence>MIDMAYVIDMVYAQCFGKLGLKDICVLTVLKNENFTLDFWVVTVGMDGNNQILPISFGIGKTKSRESWIWFLLRLKECIGYMPSLAIISDKIQLN</sequence>
<dbReference type="AlphaFoldDB" id="A0A9R1VF50"/>
<evidence type="ECO:0000313" key="2">
    <source>
        <dbReference type="Proteomes" id="UP000235145"/>
    </source>
</evidence>
<protein>
    <recommendedName>
        <fullName evidence="3">MULE transposase domain-containing protein</fullName>
    </recommendedName>
</protein>
<organism evidence="1 2">
    <name type="scientific">Lactuca sativa</name>
    <name type="common">Garden lettuce</name>
    <dbReference type="NCBI Taxonomy" id="4236"/>
    <lineage>
        <taxon>Eukaryota</taxon>
        <taxon>Viridiplantae</taxon>
        <taxon>Streptophyta</taxon>
        <taxon>Embryophyta</taxon>
        <taxon>Tracheophyta</taxon>
        <taxon>Spermatophyta</taxon>
        <taxon>Magnoliopsida</taxon>
        <taxon>eudicotyledons</taxon>
        <taxon>Gunneridae</taxon>
        <taxon>Pentapetalae</taxon>
        <taxon>asterids</taxon>
        <taxon>campanulids</taxon>
        <taxon>Asterales</taxon>
        <taxon>Asteraceae</taxon>
        <taxon>Cichorioideae</taxon>
        <taxon>Cichorieae</taxon>
        <taxon>Lactucinae</taxon>
        <taxon>Lactuca</taxon>
    </lineage>
</organism>
<name>A0A9R1VF50_LACSA</name>
<accession>A0A9R1VF50</accession>
<keyword evidence="2" id="KW-1185">Reference proteome</keyword>
<reference evidence="1 2" key="1">
    <citation type="journal article" date="2017" name="Nat. Commun.">
        <title>Genome assembly with in vitro proximity ligation data and whole-genome triplication in lettuce.</title>
        <authorList>
            <person name="Reyes-Chin-Wo S."/>
            <person name="Wang Z."/>
            <person name="Yang X."/>
            <person name="Kozik A."/>
            <person name="Arikit S."/>
            <person name="Song C."/>
            <person name="Xia L."/>
            <person name="Froenicke L."/>
            <person name="Lavelle D.O."/>
            <person name="Truco M.J."/>
            <person name="Xia R."/>
            <person name="Zhu S."/>
            <person name="Xu C."/>
            <person name="Xu H."/>
            <person name="Xu X."/>
            <person name="Cox K."/>
            <person name="Korf I."/>
            <person name="Meyers B.C."/>
            <person name="Michelmore R.W."/>
        </authorList>
    </citation>
    <scope>NUCLEOTIDE SEQUENCE [LARGE SCALE GENOMIC DNA]</scope>
    <source>
        <strain evidence="2">cv. Salinas</strain>
        <tissue evidence="1">Seedlings</tissue>
    </source>
</reference>